<dbReference type="RefSeq" id="WP_354659258.1">
    <property type="nucleotide sequence ID" value="NZ_JBEXAC010000001.1"/>
</dbReference>
<name>A0ABV2T0R3_9BACT</name>
<comment type="caution">
    <text evidence="4">The sequence shown here is derived from an EMBL/GenBank/DDBJ whole genome shotgun (WGS) entry which is preliminary data.</text>
</comment>
<evidence type="ECO:0000313" key="5">
    <source>
        <dbReference type="Proteomes" id="UP001549749"/>
    </source>
</evidence>
<gene>
    <name evidence="4" type="ORF">ABR189_04525</name>
</gene>
<dbReference type="InterPro" id="IPR032267">
    <property type="entry name" value="DUF4832"/>
</dbReference>
<reference evidence="4 5" key="1">
    <citation type="submission" date="2024-06" db="EMBL/GenBank/DDBJ databases">
        <title>Chitinophaga defluvii sp. nov., isolated from municipal sewage.</title>
        <authorList>
            <person name="Zhang L."/>
        </authorList>
    </citation>
    <scope>NUCLEOTIDE SEQUENCE [LARGE SCALE GENOMIC DNA]</scope>
    <source>
        <strain evidence="4 5">H8</strain>
    </source>
</reference>
<keyword evidence="1" id="KW-0732">Signal</keyword>
<keyword evidence="5" id="KW-1185">Reference proteome</keyword>
<feature type="domain" description="DUF4874" evidence="3">
    <location>
        <begin position="38"/>
        <end position="196"/>
    </location>
</feature>
<sequence length="468" mass="52796">MKQLLFILLAIAAISFRAGTNKHVLKVKYTASEAVFANPERGFYRQFSINPAQEELLDTAALKSVKRNGNSLILFYCYLKAYRNEALPEKMLLNFEKNMQLIQQAGLKCILRFSYTSSMDAPDAPLKIVLQHLDQLQPMLTKHAGVIALMQAGFIGAWGEFHTSAHELNTPDRMTQIIDKILEVLPANRMVQVRTPFYKTQYLQSMQPLSKAAAFSDSKAARIGHHNDCFLASTDDYGTYHQVTAEKQYLHAEGIFVPVGGETCPPEGIAPADCMKAQQEMRYLRWSFLNEGYYNAVLHNWQQQGCMDSIKRQLGYRFELLSGEFTAATCPGGTLQVAVRLVNRGYASLYNPRPVELILQHTSTGERYHVQLPDDPRYWSPQQVITLTAIAGIPGDTPAGVYKLLLSLPAPEKQLYGHPDYAIRFANQDVWQEKSGFNDLHATIRINSTVMPPKHTGSLYFINMQNQH</sequence>
<accession>A0ABV2T0R3</accession>
<dbReference type="Pfam" id="PF16173">
    <property type="entry name" value="DUF4874"/>
    <property type="match status" value="1"/>
</dbReference>
<evidence type="ECO:0000256" key="1">
    <source>
        <dbReference type="SAM" id="SignalP"/>
    </source>
</evidence>
<dbReference type="Proteomes" id="UP001549749">
    <property type="component" value="Unassembled WGS sequence"/>
</dbReference>
<dbReference type="Pfam" id="PF16116">
    <property type="entry name" value="DUF4832"/>
    <property type="match status" value="1"/>
</dbReference>
<dbReference type="InterPro" id="IPR032379">
    <property type="entry name" value="DUF4874"/>
</dbReference>
<feature type="chain" id="PRO_5045060186" evidence="1">
    <location>
        <begin position="19"/>
        <end position="468"/>
    </location>
</feature>
<evidence type="ECO:0000313" key="4">
    <source>
        <dbReference type="EMBL" id="MET6996616.1"/>
    </source>
</evidence>
<proteinExistence type="predicted"/>
<organism evidence="4 5">
    <name type="scientific">Chitinophaga defluvii</name>
    <dbReference type="NCBI Taxonomy" id="3163343"/>
    <lineage>
        <taxon>Bacteria</taxon>
        <taxon>Pseudomonadati</taxon>
        <taxon>Bacteroidota</taxon>
        <taxon>Chitinophagia</taxon>
        <taxon>Chitinophagales</taxon>
        <taxon>Chitinophagaceae</taxon>
        <taxon>Chitinophaga</taxon>
    </lineage>
</organism>
<evidence type="ECO:0000259" key="2">
    <source>
        <dbReference type="Pfam" id="PF16116"/>
    </source>
</evidence>
<protein>
    <submittedName>
        <fullName evidence="4">DUF4832 domain-containing protein</fullName>
    </submittedName>
</protein>
<dbReference type="EMBL" id="JBEXAC010000001">
    <property type="protein sequence ID" value="MET6996616.1"/>
    <property type="molecule type" value="Genomic_DNA"/>
</dbReference>
<feature type="domain" description="DUF4832" evidence="2">
    <location>
        <begin position="222"/>
        <end position="427"/>
    </location>
</feature>
<feature type="signal peptide" evidence="1">
    <location>
        <begin position="1"/>
        <end position="18"/>
    </location>
</feature>
<evidence type="ECO:0000259" key="3">
    <source>
        <dbReference type="Pfam" id="PF16173"/>
    </source>
</evidence>